<evidence type="ECO:0000313" key="2">
    <source>
        <dbReference type="EMBL" id="ALA59025.1"/>
    </source>
</evidence>
<feature type="compositionally biased region" description="Low complexity" evidence="1">
    <location>
        <begin position="47"/>
        <end position="60"/>
    </location>
</feature>
<gene>
    <name evidence="2" type="ORF">NITMOv2_2612</name>
</gene>
<feature type="region of interest" description="Disordered" evidence="1">
    <location>
        <begin position="1"/>
        <end position="68"/>
    </location>
</feature>
<sequence length="102" mass="11278">MAEKARKPKRTRATSTARTGSRNTSGRLAPAPPAEAPRETDTDEEAQPAPAASSETAEVARAPEPDLHVRIQERAYLIFESRGYPQEQALDHWLEAEREIKG</sequence>
<dbReference type="KEGG" id="nmv:NITMOv2_2612"/>
<keyword evidence="3" id="KW-1185">Reference proteome</keyword>
<dbReference type="AlphaFoldDB" id="A0A0K2GDJ1"/>
<feature type="compositionally biased region" description="Low complexity" evidence="1">
    <location>
        <begin position="13"/>
        <end position="29"/>
    </location>
</feature>
<organism evidence="2 3">
    <name type="scientific">Nitrospira moscoviensis</name>
    <dbReference type="NCBI Taxonomy" id="42253"/>
    <lineage>
        <taxon>Bacteria</taxon>
        <taxon>Pseudomonadati</taxon>
        <taxon>Nitrospirota</taxon>
        <taxon>Nitrospiria</taxon>
        <taxon>Nitrospirales</taxon>
        <taxon>Nitrospiraceae</taxon>
        <taxon>Nitrospira</taxon>
    </lineage>
</organism>
<dbReference type="EMBL" id="CP011801">
    <property type="protein sequence ID" value="ALA59025.1"/>
    <property type="molecule type" value="Genomic_DNA"/>
</dbReference>
<proteinExistence type="predicted"/>
<dbReference type="OrthoDB" id="9811127at2"/>
<dbReference type="Pfam" id="PF11154">
    <property type="entry name" value="DUF2934"/>
    <property type="match status" value="1"/>
</dbReference>
<dbReference type="RefSeq" id="WP_053380109.1">
    <property type="nucleotide sequence ID" value="NZ_CP011801.1"/>
</dbReference>
<dbReference type="Proteomes" id="UP000069205">
    <property type="component" value="Chromosome"/>
</dbReference>
<protein>
    <recommendedName>
        <fullName evidence="4">DUF2934 domain-containing protein</fullName>
    </recommendedName>
</protein>
<evidence type="ECO:0008006" key="4">
    <source>
        <dbReference type="Google" id="ProtNLM"/>
    </source>
</evidence>
<dbReference type="InterPro" id="IPR021327">
    <property type="entry name" value="DUF2934"/>
</dbReference>
<reference evidence="2 3" key="1">
    <citation type="journal article" date="2015" name="Proc. Natl. Acad. Sci. U.S.A.">
        <title>Expanded metabolic versatility of ubiquitous nitrite-oxidizing bacteria from the genus Nitrospira.</title>
        <authorList>
            <person name="Koch H."/>
            <person name="Lucker S."/>
            <person name="Albertsen M."/>
            <person name="Kitzinger K."/>
            <person name="Herbold C."/>
            <person name="Spieck E."/>
            <person name="Nielsen P.H."/>
            <person name="Wagner M."/>
            <person name="Daims H."/>
        </authorList>
    </citation>
    <scope>NUCLEOTIDE SEQUENCE [LARGE SCALE GENOMIC DNA]</scope>
    <source>
        <strain evidence="2 3">NSP M-1</strain>
    </source>
</reference>
<evidence type="ECO:0000313" key="3">
    <source>
        <dbReference type="Proteomes" id="UP000069205"/>
    </source>
</evidence>
<name>A0A0K2GDJ1_NITMO</name>
<dbReference type="PATRIC" id="fig|42253.5.peg.2581"/>
<accession>A0A0K2GDJ1</accession>
<evidence type="ECO:0000256" key="1">
    <source>
        <dbReference type="SAM" id="MobiDB-lite"/>
    </source>
</evidence>
<feature type="compositionally biased region" description="Basic residues" evidence="1">
    <location>
        <begin position="1"/>
        <end position="12"/>
    </location>
</feature>